<name>A0ABQ9H2Y6_9NEOP</name>
<proteinExistence type="predicted"/>
<feature type="region of interest" description="Disordered" evidence="1">
    <location>
        <begin position="795"/>
        <end position="819"/>
    </location>
</feature>
<protein>
    <submittedName>
        <fullName evidence="2">Uncharacterized protein</fullName>
    </submittedName>
</protein>
<comment type="caution">
    <text evidence="2">The sequence shown here is derived from an EMBL/GenBank/DDBJ whole genome shotgun (WGS) entry which is preliminary data.</text>
</comment>
<evidence type="ECO:0000313" key="3">
    <source>
        <dbReference type="Proteomes" id="UP001159363"/>
    </source>
</evidence>
<organism evidence="2 3">
    <name type="scientific">Dryococelus australis</name>
    <dbReference type="NCBI Taxonomy" id="614101"/>
    <lineage>
        <taxon>Eukaryota</taxon>
        <taxon>Metazoa</taxon>
        <taxon>Ecdysozoa</taxon>
        <taxon>Arthropoda</taxon>
        <taxon>Hexapoda</taxon>
        <taxon>Insecta</taxon>
        <taxon>Pterygota</taxon>
        <taxon>Neoptera</taxon>
        <taxon>Polyneoptera</taxon>
        <taxon>Phasmatodea</taxon>
        <taxon>Verophasmatodea</taxon>
        <taxon>Anareolatae</taxon>
        <taxon>Phasmatidae</taxon>
        <taxon>Eurycanthinae</taxon>
        <taxon>Dryococelus</taxon>
    </lineage>
</organism>
<dbReference type="Proteomes" id="UP001159363">
    <property type="component" value="Chromosome 6"/>
</dbReference>
<reference evidence="2 3" key="1">
    <citation type="submission" date="2023-02" db="EMBL/GenBank/DDBJ databases">
        <title>LHISI_Scaffold_Assembly.</title>
        <authorList>
            <person name="Stuart O.P."/>
            <person name="Cleave R."/>
            <person name="Magrath M.J.L."/>
            <person name="Mikheyev A.S."/>
        </authorList>
    </citation>
    <scope>NUCLEOTIDE SEQUENCE [LARGE SCALE GENOMIC DNA]</scope>
    <source>
        <strain evidence="2">Daus_M_001</strain>
        <tissue evidence="2">Leg muscle</tissue>
    </source>
</reference>
<dbReference type="EMBL" id="JARBHB010000007">
    <property type="protein sequence ID" value="KAJ8878645.1"/>
    <property type="molecule type" value="Genomic_DNA"/>
</dbReference>
<sequence length="1138" mass="126499">MNLQKALPSRRSLLEFSGDSSDAKFSRLCGWGEGGRSSGETSHISARTGGQRVVDLPLVPSSRLRVLTNIWREAGREMRNNTAAAKMLGDGKAGAGSNYSAVITSAGGLMGGCRRPTTPPPPDDHALAIIHVSALKQSNVILSVGVFSNYICRRWLLISDRDFEPPISVVRKNFIPDLQSSSELIPSLSLLYARLRQHLAWTPATLELMQHVIAKRKYTFKGPVYLELFSALCHTYQAFPWPAVTNKGLVGSWSLCGGDLHRSSKYTPPPHVGWPSMTENDGERERVVQLQKGGGGWRGKASRHSWRLCVGSYALYKLSLEPRCSRRRSEDYPSGFNHHDSLLVSTEERRIRRAGARRLSTYRSDRNVMNSGVVFDVSLHRTGMMMGRLHPYTLLFSPFHLDHVRTNPNPRYNSPRLSEQTVRPRRDLSFGANIGAVAHRESRDALPGNVHPHRSPRSLTHASLISDANSGTPWDDNEGAFISRGCWFNPGRVTSDLRKWKSCRMMPLVGEFSRGSLNPPPPRSTLSFRHCSIFTSITLIGSLDLYSKSCPNLFTHSYSLNAVLPVSMPISRFPFLDIVLSAAPITIMMSPISSMSTQTCLVKLLSPDIHSDLARILTIVRNNPVVLGTMTCSSSIELRYASLYYAARIVTDLSVLELQVSQWHLKVGLSRDIARTVLFPPVYALLWARLQSTCWSAEAAEKRGRDKGDTTSRIKCAVAAKCTALTLRARERERERTRHDTTRHALFPGSPVTWWRVAARTPRRRTADDETCRGRGGQHRFLRGQTSDLHITAASPSRAGQGLSNNKIRSLLSPPKDENAARRYRHSRLAAMAHLKHVAFSPISLPHSSPSNSCGTTDDVVRATLRTPLTARKYSDVHCIEDGRNPTLCTLGPVCLKAKVADGAGNGRSLRKPADKRYRPTRFPHAKIRERPGRGLNSDSIGGSSGMLVSAVTSWVMGAQMPPPPHMCSVVRLVVLSSVCLQYDLCCGNKQRLPNLQLYIACEPPLARALRHPAEQISTSLCPADLYASPPKCWVLQVCPSRCCNFSGQQCTWEHLPKRLTRLALGSGLHAKRGERRRKWMKSCACIRERGRRNNWLPHAALKGAAYLEVFSAFEEGKRTSYKDYIDTRGGCPFALTR</sequence>
<evidence type="ECO:0000256" key="1">
    <source>
        <dbReference type="SAM" id="MobiDB-lite"/>
    </source>
</evidence>
<accession>A0ABQ9H2Y6</accession>
<evidence type="ECO:0000313" key="2">
    <source>
        <dbReference type="EMBL" id="KAJ8878645.1"/>
    </source>
</evidence>
<keyword evidence="3" id="KW-1185">Reference proteome</keyword>
<gene>
    <name evidence="2" type="ORF">PR048_019228</name>
</gene>